<evidence type="ECO:0000313" key="3">
    <source>
        <dbReference type="Proteomes" id="UP000008144"/>
    </source>
</evidence>
<name>F6SIH5_CIOIN</name>
<dbReference type="HOGENOM" id="CLU_1566389_0_0_1"/>
<sequence length="171" mass="19439">MLAPYTRHWLKHGDHIAFGCLRDDKPVPGDIVKDCTTPYRFLVIEANHSVHCDNDVINPAHRSPVYPRQGNSRKRRLSNTINNERRRRDSSNGEDSGIDDLDHTPFIKLHKLIDSQHNLDEPGVSHWNVGTNENKSNLNSSKTEADEEVEPCSSHQCLFASLHNVDENLIS</sequence>
<reference evidence="2" key="4">
    <citation type="submission" date="2025-09" db="UniProtKB">
        <authorList>
            <consortium name="Ensembl"/>
        </authorList>
    </citation>
    <scope>IDENTIFICATION</scope>
</reference>
<dbReference type="InParanoid" id="F6SIH5"/>
<organism evidence="2 3">
    <name type="scientific">Ciona intestinalis</name>
    <name type="common">Transparent sea squirt</name>
    <name type="synonym">Ascidia intestinalis</name>
    <dbReference type="NCBI Taxonomy" id="7719"/>
    <lineage>
        <taxon>Eukaryota</taxon>
        <taxon>Metazoa</taxon>
        <taxon>Chordata</taxon>
        <taxon>Tunicata</taxon>
        <taxon>Ascidiacea</taxon>
        <taxon>Phlebobranchia</taxon>
        <taxon>Cionidae</taxon>
        <taxon>Ciona</taxon>
    </lineage>
</organism>
<dbReference type="AlphaFoldDB" id="F6SIH5"/>
<dbReference type="Ensembl" id="ENSCINT00000012152.3">
    <property type="protein sequence ID" value="ENSCINP00000012152.3"/>
    <property type="gene ID" value="ENSCING00000005888.3"/>
</dbReference>
<dbReference type="EMBL" id="EAAA01000904">
    <property type="status" value="NOT_ANNOTATED_CDS"/>
    <property type="molecule type" value="Genomic_DNA"/>
</dbReference>
<evidence type="ECO:0000256" key="1">
    <source>
        <dbReference type="SAM" id="MobiDB-lite"/>
    </source>
</evidence>
<proteinExistence type="predicted"/>
<feature type="region of interest" description="Disordered" evidence="1">
    <location>
        <begin position="54"/>
        <end position="100"/>
    </location>
</feature>
<evidence type="ECO:0000313" key="2">
    <source>
        <dbReference type="Ensembl" id="ENSCINP00000012152.3"/>
    </source>
</evidence>
<accession>F6SIH5</accession>
<keyword evidence="3" id="KW-1185">Reference proteome</keyword>
<dbReference type="Proteomes" id="UP000008144">
    <property type="component" value="Chromosome 12"/>
</dbReference>
<feature type="region of interest" description="Disordered" evidence="1">
    <location>
        <begin position="123"/>
        <end position="147"/>
    </location>
</feature>
<reference evidence="3" key="1">
    <citation type="journal article" date="2002" name="Science">
        <title>The draft genome of Ciona intestinalis: insights into chordate and vertebrate origins.</title>
        <authorList>
            <person name="Dehal P."/>
            <person name="Satou Y."/>
            <person name="Campbell R.K."/>
            <person name="Chapman J."/>
            <person name="Degnan B."/>
            <person name="De Tomaso A."/>
            <person name="Davidson B."/>
            <person name="Di Gregorio A."/>
            <person name="Gelpke M."/>
            <person name="Goodstein D.M."/>
            <person name="Harafuji N."/>
            <person name="Hastings K.E."/>
            <person name="Ho I."/>
            <person name="Hotta K."/>
            <person name="Huang W."/>
            <person name="Kawashima T."/>
            <person name="Lemaire P."/>
            <person name="Martinez D."/>
            <person name="Meinertzhagen I.A."/>
            <person name="Necula S."/>
            <person name="Nonaka M."/>
            <person name="Putnam N."/>
            <person name="Rash S."/>
            <person name="Saiga H."/>
            <person name="Satake M."/>
            <person name="Terry A."/>
            <person name="Yamada L."/>
            <person name="Wang H.G."/>
            <person name="Awazu S."/>
            <person name="Azumi K."/>
            <person name="Boore J."/>
            <person name="Branno M."/>
            <person name="Chin-Bow S."/>
            <person name="DeSantis R."/>
            <person name="Doyle S."/>
            <person name="Francino P."/>
            <person name="Keys D.N."/>
            <person name="Haga S."/>
            <person name="Hayashi H."/>
            <person name="Hino K."/>
            <person name="Imai K.S."/>
            <person name="Inaba K."/>
            <person name="Kano S."/>
            <person name="Kobayashi K."/>
            <person name="Kobayashi M."/>
            <person name="Lee B.I."/>
            <person name="Makabe K.W."/>
            <person name="Manohar C."/>
            <person name="Matassi G."/>
            <person name="Medina M."/>
            <person name="Mochizuki Y."/>
            <person name="Mount S."/>
            <person name="Morishita T."/>
            <person name="Miura S."/>
            <person name="Nakayama A."/>
            <person name="Nishizaka S."/>
            <person name="Nomoto H."/>
            <person name="Ohta F."/>
            <person name="Oishi K."/>
            <person name="Rigoutsos I."/>
            <person name="Sano M."/>
            <person name="Sasaki A."/>
            <person name="Sasakura Y."/>
            <person name="Shoguchi E."/>
            <person name="Shin-i T."/>
            <person name="Spagnuolo A."/>
            <person name="Stainier D."/>
            <person name="Suzuki M.M."/>
            <person name="Tassy O."/>
            <person name="Takatori N."/>
            <person name="Tokuoka M."/>
            <person name="Yagi K."/>
            <person name="Yoshizaki F."/>
            <person name="Wada S."/>
            <person name="Zhang C."/>
            <person name="Hyatt P.D."/>
            <person name="Larimer F."/>
            <person name="Detter C."/>
            <person name="Doggett N."/>
            <person name="Glavina T."/>
            <person name="Hawkins T."/>
            <person name="Richardson P."/>
            <person name="Lucas S."/>
            <person name="Kohara Y."/>
            <person name="Levine M."/>
            <person name="Satoh N."/>
            <person name="Rokhsar D.S."/>
        </authorList>
    </citation>
    <scope>NUCLEOTIDE SEQUENCE [LARGE SCALE GENOMIC DNA]</scope>
</reference>
<reference evidence="2" key="2">
    <citation type="journal article" date="2008" name="Genome Biol.">
        <title>Improved genome assembly and evidence-based global gene model set for the chordate Ciona intestinalis: new insight into intron and operon populations.</title>
        <authorList>
            <person name="Satou Y."/>
            <person name="Mineta K."/>
            <person name="Ogasawara M."/>
            <person name="Sasakura Y."/>
            <person name="Shoguchi E."/>
            <person name="Ueno K."/>
            <person name="Yamada L."/>
            <person name="Matsumoto J."/>
            <person name="Wasserscheid J."/>
            <person name="Dewar K."/>
            <person name="Wiley G.B."/>
            <person name="Macmil S.L."/>
            <person name="Roe B.A."/>
            <person name="Zeller R.W."/>
            <person name="Hastings K.E."/>
            <person name="Lemaire P."/>
            <person name="Lindquist E."/>
            <person name="Endo T."/>
            <person name="Hotta K."/>
            <person name="Inaba K."/>
        </authorList>
    </citation>
    <scope>NUCLEOTIDE SEQUENCE [LARGE SCALE GENOMIC DNA]</scope>
    <source>
        <strain evidence="2">wild type</strain>
    </source>
</reference>
<reference evidence="2" key="3">
    <citation type="submission" date="2025-08" db="UniProtKB">
        <authorList>
            <consortium name="Ensembl"/>
        </authorList>
    </citation>
    <scope>IDENTIFICATION</scope>
</reference>
<protein>
    <submittedName>
        <fullName evidence="2">Uncharacterized protein</fullName>
    </submittedName>
</protein>
<feature type="compositionally biased region" description="Polar residues" evidence="1">
    <location>
        <begin position="128"/>
        <end position="142"/>
    </location>
</feature>